<dbReference type="PROSITE" id="PS01090">
    <property type="entry name" value="TATD_2"/>
    <property type="match status" value="1"/>
</dbReference>
<reference evidence="5 6" key="1">
    <citation type="submission" date="2017-11" db="EMBL/GenBank/DDBJ databases">
        <title>Genome-resolved metagenomics identifies genetic mobility, metabolic interactions, and unexpected diversity in perchlorate-reducing communities.</title>
        <authorList>
            <person name="Barnum T.P."/>
            <person name="Figueroa I.A."/>
            <person name="Carlstrom C.I."/>
            <person name="Lucas L.N."/>
            <person name="Engelbrektson A.L."/>
            <person name="Coates J.D."/>
        </authorList>
    </citation>
    <scope>NUCLEOTIDE SEQUENCE [LARGE SCALE GENOMIC DNA]</scope>
    <source>
        <strain evidence="5">BM301</strain>
    </source>
</reference>
<dbReference type="GO" id="GO:0016788">
    <property type="term" value="F:hydrolase activity, acting on ester bonds"/>
    <property type="evidence" value="ECO:0007669"/>
    <property type="project" value="InterPro"/>
</dbReference>
<dbReference type="InterPro" id="IPR015991">
    <property type="entry name" value="TatD/YcfH-like"/>
</dbReference>
<sequence>MEIIDSHCHLDDSSFAADFEQMLERAEKAGVSTLLVPAIQASGWAALQQLCQRYPQLYPAYGLHPMFMPHHREQDLTALSQRLAQGHAIAVGECGLDFYIPKPDKQRQQQFFEAQLELAQQFRLPVIIHARKAVEQVVLTLRHFPGLTGVLHSFSGSQQQAERLIDMGFMMSFGGPATYANAHRLHSLIAWLPTNSLLLETDSPDQPGAAHRGQRNEPAYLPEVLHAISSLKGIPAERLAEETTANARRLFNLPATLTR</sequence>
<feature type="binding site" evidence="4">
    <location>
        <position position="129"/>
    </location>
    <ligand>
        <name>a divalent metal cation</name>
        <dbReference type="ChEBI" id="CHEBI:60240"/>
        <label>2</label>
    </ligand>
</feature>
<dbReference type="InterPro" id="IPR018228">
    <property type="entry name" value="DNase_TatD-rel_CS"/>
</dbReference>
<dbReference type="EMBL" id="PKUN01000021">
    <property type="protein sequence ID" value="PLX61251.1"/>
    <property type="molecule type" value="Genomic_DNA"/>
</dbReference>
<feature type="binding site" evidence="4">
    <location>
        <position position="202"/>
    </location>
    <ligand>
        <name>a divalent metal cation</name>
        <dbReference type="ChEBI" id="CHEBI:60240"/>
        <label>1</label>
    </ligand>
</feature>
<accession>A0A2N6CVM3</accession>
<dbReference type="SUPFAM" id="SSF51556">
    <property type="entry name" value="Metallo-dependent hydrolases"/>
    <property type="match status" value="1"/>
</dbReference>
<dbReference type="CDD" id="cd01310">
    <property type="entry name" value="TatD_DNAse"/>
    <property type="match status" value="1"/>
</dbReference>
<dbReference type="PROSITE" id="PS01137">
    <property type="entry name" value="TATD_1"/>
    <property type="match status" value="1"/>
</dbReference>
<dbReference type="AlphaFoldDB" id="A0A2N6CVM3"/>
<dbReference type="Pfam" id="PF01026">
    <property type="entry name" value="TatD_DNase"/>
    <property type="match status" value="1"/>
</dbReference>
<dbReference type="Gene3D" id="3.20.20.140">
    <property type="entry name" value="Metal-dependent hydrolases"/>
    <property type="match status" value="1"/>
</dbReference>
<dbReference type="PIRSF" id="PIRSF005902">
    <property type="entry name" value="DNase_TatD"/>
    <property type="match status" value="1"/>
</dbReference>
<keyword evidence="2 4" id="KW-0479">Metal-binding</keyword>
<evidence type="ECO:0000256" key="4">
    <source>
        <dbReference type="PIRSR" id="PIRSR005902-1"/>
    </source>
</evidence>
<dbReference type="GO" id="GO:0005829">
    <property type="term" value="C:cytosol"/>
    <property type="evidence" value="ECO:0007669"/>
    <property type="project" value="TreeGrafter"/>
</dbReference>
<evidence type="ECO:0000256" key="2">
    <source>
        <dbReference type="ARBA" id="ARBA00022723"/>
    </source>
</evidence>
<dbReference type="GO" id="GO:0004536">
    <property type="term" value="F:DNA nuclease activity"/>
    <property type="evidence" value="ECO:0007669"/>
    <property type="project" value="InterPro"/>
</dbReference>
<dbReference type="PROSITE" id="PS01091">
    <property type="entry name" value="TATD_3"/>
    <property type="match status" value="1"/>
</dbReference>
<feature type="binding site" evidence="4">
    <location>
        <position position="7"/>
    </location>
    <ligand>
        <name>a divalent metal cation</name>
        <dbReference type="ChEBI" id="CHEBI:60240"/>
        <label>1</label>
    </ligand>
</feature>
<dbReference type="PANTHER" id="PTHR46124">
    <property type="entry name" value="D-AMINOACYL-TRNA DEACYLASE"/>
    <property type="match status" value="1"/>
</dbReference>
<dbReference type="RefSeq" id="WP_029131885.1">
    <property type="nucleotide sequence ID" value="NZ_PKUN01000021.1"/>
</dbReference>
<protein>
    <submittedName>
        <fullName evidence="5">TatD family deoxyribonuclease</fullName>
    </submittedName>
</protein>
<proteinExistence type="inferred from homology"/>
<dbReference type="STRING" id="1111735.GCA_000428045_00300"/>
<feature type="binding site" evidence="4">
    <location>
        <position position="9"/>
    </location>
    <ligand>
        <name>a divalent metal cation</name>
        <dbReference type="ChEBI" id="CHEBI:60240"/>
        <label>1</label>
    </ligand>
</feature>
<dbReference type="FunFam" id="3.20.20.140:FF:000005">
    <property type="entry name" value="TatD family hydrolase"/>
    <property type="match status" value="1"/>
</dbReference>
<comment type="similarity">
    <text evidence="1">Belongs to the metallo-dependent hydrolases superfamily. TatD-type hydrolase family.</text>
</comment>
<dbReference type="InterPro" id="IPR001130">
    <property type="entry name" value="TatD-like"/>
</dbReference>
<dbReference type="Proteomes" id="UP000235015">
    <property type="component" value="Unassembled WGS sequence"/>
</dbReference>
<feature type="binding site" evidence="4">
    <location>
        <position position="93"/>
    </location>
    <ligand>
        <name>a divalent metal cation</name>
        <dbReference type="ChEBI" id="CHEBI:60240"/>
        <label>1</label>
    </ligand>
</feature>
<evidence type="ECO:0000256" key="1">
    <source>
        <dbReference type="ARBA" id="ARBA00009275"/>
    </source>
</evidence>
<dbReference type="GO" id="GO:0046872">
    <property type="term" value="F:metal ion binding"/>
    <property type="evidence" value="ECO:0007669"/>
    <property type="project" value="UniProtKB-KW"/>
</dbReference>
<evidence type="ECO:0000313" key="6">
    <source>
        <dbReference type="Proteomes" id="UP000235015"/>
    </source>
</evidence>
<feature type="binding site" evidence="4">
    <location>
        <position position="152"/>
    </location>
    <ligand>
        <name>a divalent metal cation</name>
        <dbReference type="ChEBI" id="CHEBI:60240"/>
        <label>2</label>
    </ligand>
</feature>
<organism evidence="5 6">
    <name type="scientific">Sedimenticola selenatireducens</name>
    <dbReference type="NCBI Taxonomy" id="191960"/>
    <lineage>
        <taxon>Bacteria</taxon>
        <taxon>Pseudomonadati</taxon>
        <taxon>Pseudomonadota</taxon>
        <taxon>Gammaproteobacteria</taxon>
        <taxon>Chromatiales</taxon>
        <taxon>Sedimenticolaceae</taxon>
        <taxon>Sedimenticola</taxon>
    </lineage>
</organism>
<dbReference type="PANTHER" id="PTHR46124:SF3">
    <property type="entry name" value="HYDROLASE"/>
    <property type="match status" value="1"/>
</dbReference>
<dbReference type="InterPro" id="IPR032466">
    <property type="entry name" value="Metal_Hydrolase"/>
</dbReference>
<name>A0A2N6CVM3_9GAMM</name>
<comment type="caution">
    <text evidence="5">The sequence shown here is derived from an EMBL/GenBank/DDBJ whole genome shotgun (WGS) entry which is preliminary data.</text>
</comment>
<keyword evidence="3" id="KW-0378">Hydrolase</keyword>
<dbReference type="NCBIfam" id="TIGR00010">
    <property type="entry name" value="YchF/TatD family DNA exonuclease"/>
    <property type="match status" value="1"/>
</dbReference>
<gene>
    <name evidence="5" type="ORF">C0630_12625</name>
</gene>
<evidence type="ECO:0000256" key="3">
    <source>
        <dbReference type="ARBA" id="ARBA00022801"/>
    </source>
</evidence>
<evidence type="ECO:0000313" key="5">
    <source>
        <dbReference type="EMBL" id="PLX61251.1"/>
    </source>
</evidence>